<keyword evidence="5" id="KW-1185">Reference proteome</keyword>
<dbReference type="InterPro" id="IPR046348">
    <property type="entry name" value="SIS_dom_sf"/>
</dbReference>
<protein>
    <submittedName>
        <fullName evidence="4">Fructoselysine-6-P-deglycase FrlB with duplicated sugar isomerase (SIS) domain</fullName>
    </submittedName>
</protein>
<feature type="compositionally biased region" description="Basic and acidic residues" evidence="2">
    <location>
        <begin position="23"/>
        <end position="32"/>
    </location>
</feature>
<dbReference type="InterPro" id="IPR035466">
    <property type="entry name" value="GlmS/AgaS_SIS"/>
</dbReference>
<evidence type="ECO:0000313" key="5">
    <source>
        <dbReference type="Proteomes" id="UP000198923"/>
    </source>
</evidence>
<feature type="compositionally biased region" description="Polar residues" evidence="2">
    <location>
        <begin position="1"/>
        <end position="18"/>
    </location>
</feature>
<keyword evidence="1" id="KW-0677">Repeat</keyword>
<evidence type="ECO:0000256" key="1">
    <source>
        <dbReference type="ARBA" id="ARBA00022737"/>
    </source>
</evidence>
<reference evidence="4 5" key="1">
    <citation type="submission" date="2016-10" db="EMBL/GenBank/DDBJ databases">
        <authorList>
            <person name="de Groot N.N."/>
        </authorList>
    </citation>
    <scope>NUCLEOTIDE SEQUENCE [LARGE SCALE GENOMIC DNA]</scope>
    <source>
        <strain evidence="4 5">CPCC 201354</strain>
    </source>
</reference>
<evidence type="ECO:0000259" key="3">
    <source>
        <dbReference type="Pfam" id="PF01380"/>
    </source>
</evidence>
<dbReference type="AlphaFoldDB" id="A0A1G7S734"/>
<dbReference type="EMBL" id="FNCN01000002">
    <property type="protein sequence ID" value="SDG18754.1"/>
    <property type="molecule type" value="Genomic_DNA"/>
</dbReference>
<organism evidence="4 5">
    <name type="scientific">Sinosporangium album</name>
    <dbReference type="NCBI Taxonomy" id="504805"/>
    <lineage>
        <taxon>Bacteria</taxon>
        <taxon>Bacillati</taxon>
        <taxon>Actinomycetota</taxon>
        <taxon>Actinomycetes</taxon>
        <taxon>Streptosporangiales</taxon>
        <taxon>Streptosporangiaceae</taxon>
        <taxon>Sinosporangium</taxon>
    </lineage>
</organism>
<dbReference type="Gene3D" id="3.40.50.10490">
    <property type="entry name" value="Glucose-6-phosphate isomerase like protein, domain 1"/>
    <property type="match status" value="2"/>
</dbReference>
<feature type="region of interest" description="Disordered" evidence="2">
    <location>
        <begin position="1"/>
        <end position="32"/>
    </location>
</feature>
<gene>
    <name evidence="4" type="ORF">SAMN05421505_102191</name>
</gene>
<dbReference type="CDD" id="cd05009">
    <property type="entry name" value="SIS_GlmS_GlmD_2"/>
    <property type="match status" value="1"/>
</dbReference>
<dbReference type="SUPFAM" id="SSF53697">
    <property type="entry name" value="SIS domain"/>
    <property type="match status" value="1"/>
</dbReference>
<name>A0A1G7S734_9ACTN</name>
<dbReference type="GO" id="GO:0097367">
    <property type="term" value="F:carbohydrate derivative binding"/>
    <property type="evidence" value="ECO:0007669"/>
    <property type="project" value="InterPro"/>
</dbReference>
<dbReference type="CDD" id="cd05008">
    <property type="entry name" value="SIS_GlmS_GlmD_1"/>
    <property type="match status" value="1"/>
</dbReference>
<dbReference type="PANTHER" id="PTHR10937">
    <property type="entry name" value="GLUCOSAMINE--FRUCTOSE-6-PHOSPHATE AMINOTRANSFERASE, ISOMERIZING"/>
    <property type="match status" value="1"/>
</dbReference>
<dbReference type="Pfam" id="PF01380">
    <property type="entry name" value="SIS"/>
    <property type="match status" value="1"/>
</dbReference>
<evidence type="ECO:0000256" key="2">
    <source>
        <dbReference type="SAM" id="MobiDB-lite"/>
    </source>
</evidence>
<dbReference type="Proteomes" id="UP000198923">
    <property type="component" value="Unassembled WGS sequence"/>
</dbReference>
<keyword evidence="4" id="KW-0413">Isomerase</keyword>
<dbReference type="InterPro" id="IPR035490">
    <property type="entry name" value="GlmS/FrlB_SIS"/>
</dbReference>
<proteinExistence type="predicted"/>
<dbReference type="GO" id="GO:1901135">
    <property type="term" value="P:carbohydrate derivative metabolic process"/>
    <property type="evidence" value="ECO:0007669"/>
    <property type="project" value="InterPro"/>
</dbReference>
<dbReference type="STRING" id="504805.SAMN05421505_102191"/>
<feature type="domain" description="SIS" evidence="3">
    <location>
        <begin position="56"/>
        <end position="171"/>
    </location>
</feature>
<dbReference type="InterPro" id="IPR001347">
    <property type="entry name" value="SIS_dom"/>
</dbReference>
<sequence>MAHTSGSVANPSSEDSSSGGLGRETEKEVRSQPEVWERVLGLTQDVMGLMPKPGTRVLALGCGTSFYIADSYARLRQSLGQGHTHAAIATELLPSDLHDGGPYDVAVMLSRSGTTTDMVRLAGGLVGGLERVAITGTPGSPLTNATDRHVLLDFADERSVVQTRFATSALTLLRASVGDDVGRLPDAARAALAEPVVADPADHDHVVFLGTGWTLGLAGEAALKCRESARLWTESYAALEYLHGPIACAGPRSLIWSFAPLPPAVIEAVEATGAALRVASTDAQAELVRVHQFAIAHARARGLDCDTPAHLSRSVIVE</sequence>
<evidence type="ECO:0000313" key="4">
    <source>
        <dbReference type="EMBL" id="SDG18754.1"/>
    </source>
</evidence>
<dbReference type="OrthoDB" id="367283at2"/>
<dbReference type="GO" id="GO:0016853">
    <property type="term" value="F:isomerase activity"/>
    <property type="evidence" value="ECO:0007669"/>
    <property type="project" value="UniProtKB-KW"/>
</dbReference>
<accession>A0A1G7S734</accession>